<keyword evidence="3" id="KW-0804">Transcription</keyword>
<protein>
    <submittedName>
        <fullName evidence="5">Transcriptional regulator</fullName>
    </submittedName>
</protein>
<dbReference type="InterPro" id="IPR000843">
    <property type="entry name" value="HTH_LacI"/>
</dbReference>
<dbReference type="PROSITE" id="PS00356">
    <property type="entry name" value="HTH_LACI_1"/>
    <property type="match status" value="1"/>
</dbReference>
<dbReference type="PANTHER" id="PTHR30146:SF109">
    <property type="entry name" value="HTH-TYPE TRANSCRIPTIONAL REGULATOR GALS"/>
    <property type="match status" value="1"/>
</dbReference>
<dbReference type="Gene3D" id="3.40.50.2300">
    <property type="match status" value="2"/>
</dbReference>
<dbReference type="SUPFAM" id="SSF53822">
    <property type="entry name" value="Periplasmic binding protein-like I"/>
    <property type="match status" value="1"/>
</dbReference>
<proteinExistence type="predicted"/>
<dbReference type="Pfam" id="PF00356">
    <property type="entry name" value="LacI"/>
    <property type="match status" value="1"/>
</dbReference>
<name>A0ABQ4DR40_9CELL</name>
<gene>
    <name evidence="5" type="ORF">Cph01nite_35830</name>
</gene>
<dbReference type="InterPro" id="IPR046335">
    <property type="entry name" value="LacI/GalR-like_sensor"/>
</dbReference>
<dbReference type="SMART" id="SM00354">
    <property type="entry name" value="HTH_LACI"/>
    <property type="match status" value="1"/>
</dbReference>
<accession>A0ABQ4DR40</accession>
<dbReference type="PROSITE" id="PS50932">
    <property type="entry name" value="HTH_LACI_2"/>
    <property type="match status" value="1"/>
</dbReference>
<keyword evidence="6" id="KW-1185">Reference proteome</keyword>
<feature type="domain" description="HTH lacI-type" evidence="4">
    <location>
        <begin position="9"/>
        <end position="63"/>
    </location>
</feature>
<evidence type="ECO:0000313" key="5">
    <source>
        <dbReference type="EMBL" id="GIG41821.1"/>
    </source>
</evidence>
<dbReference type="Pfam" id="PF13377">
    <property type="entry name" value="Peripla_BP_3"/>
    <property type="match status" value="1"/>
</dbReference>
<dbReference type="Gene3D" id="1.10.260.40">
    <property type="entry name" value="lambda repressor-like DNA-binding domains"/>
    <property type="match status" value="1"/>
</dbReference>
<dbReference type="CDD" id="cd01392">
    <property type="entry name" value="HTH_LacI"/>
    <property type="match status" value="1"/>
</dbReference>
<dbReference type="InterPro" id="IPR010982">
    <property type="entry name" value="Lambda_DNA-bd_dom_sf"/>
</dbReference>
<evidence type="ECO:0000259" key="4">
    <source>
        <dbReference type="PROSITE" id="PS50932"/>
    </source>
</evidence>
<dbReference type="InterPro" id="IPR028082">
    <property type="entry name" value="Peripla_BP_I"/>
</dbReference>
<comment type="caution">
    <text evidence="5">The sequence shown here is derived from an EMBL/GenBank/DDBJ whole genome shotgun (WGS) entry which is preliminary data.</text>
</comment>
<evidence type="ECO:0000256" key="2">
    <source>
        <dbReference type="ARBA" id="ARBA00023125"/>
    </source>
</evidence>
<evidence type="ECO:0000256" key="3">
    <source>
        <dbReference type="ARBA" id="ARBA00023163"/>
    </source>
</evidence>
<keyword evidence="1" id="KW-0805">Transcription regulation</keyword>
<dbReference type="SUPFAM" id="SSF47413">
    <property type="entry name" value="lambda repressor-like DNA-binding domains"/>
    <property type="match status" value="1"/>
</dbReference>
<evidence type="ECO:0000256" key="1">
    <source>
        <dbReference type="ARBA" id="ARBA00023015"/>
    </source>
</evidence>
<organism evidence="5 6">
    <name type="scientific">Cellulomonas phragmiteti</name>
    <dbReference type="NCBI Taxonomy" id="478780"/>
    <lineage>
        <taxon>Bacteria</taxon>
        <taxon>Bacillati</taxon>
        <taxon>Actinomycetota</taxon>
        <taxon>Actinomycetes</taxon>
        <taxon>Micrococcales</taxon>
        <taxon>Cellulomonadaceae</taxon>
        <taxon>Cellulomonas</taxon>
    </lineage>
</organism>
<dbReference type="EMBL" id="BONP01000039">
    <property type="protein sequence ID" value="GIG41821.1"/>
    <property type="molecule type" value="Genomic_DNA"/>
</dbReference>
<sequence>MTGRTGRAPTLDEVAERAGVSRSAASRAINNTIHVSPATRRAVERAVRELGYVPNVTAQALARQKVGAVVLAASHDNAELFGDPFFGQVIVGITQALEDTELDLKLLLCHPERGHDRVRRMLHRPRADGVMVVALRGDDPLQRMVEDSGLPAVYGGRPLHGQPDRYVDVDNRGGGRAAVEHLVGLGRRRVATIAGPVDSHAAVARLDGVTDALSVARLDPTLVEHADFTWDGGARAMERLLLRDPTLDAVAAASDNMAAGALQTLHLHGRRVPQDVAVVGFDDLPIAQLTQPALTTVQQPIRALGYEMARILLAVVDGEAPSSLLLPTRLVVRESAPAADPPPR</sequence>
<reference evidence="5 6" key="1">
    <citation type="submission" date="2021-01" db="EMBL/GenBank/DDBJ databases">
        <title>Whole genome shotgun sequence of Cellulomonas phragmiteti NBRC 110785.</title>
        <authorList>
            <person name="Komaki H."/>
            <person name="Tamura T."/>
        </authorList>
    </citation>
    <scope>NUCLEOTIDE SEQUENCE [LARGE SCALE GENOMIC DNA]</scope>
    <source>
        <strain evidence="5 6">NBRC 110785</strain>
    </source>
</reference>
<dbReference type="RefSeq" id="WP_203676312.1">
    <property type="nucleotide sequence ID" value="NZ_BONP01000039.1"/>
</dbReference>
<evidence type="ECO:0000313" key="6">
    <source>
        <dbReference type="Proteomes" id="UP000614741"/>
    </source>
</evidence>
<dbReference type="PANTHER" id="PTHR30146">
    <property type="entry name" value="LACI-RELATED TRANSCRIPTIONAL REPRESSOR"/>
    <property type="match status" value="1"/>
</dbReference>
<keyword evidence="2" id="KW-0238">DNA-binding</keyword>
<dbReference type="CDD" id="cd06267">
    <property type="entry name" value="PBP1_LacI_sugar_binding-like"/>
    <property type="match status" value="1"/>
</dbReference>
<dbReference type="Proteomes" id="UP000614741">
    <property type="component" value="Unassembled WGS sequence"/>
</dbReference>